<evidence type="ECO:0000313" key="1">
    <source>
        <dbReference type="EMBL" id="TPH15862.1"/>
    </source>
</evidence>
<dbReference type="EMBL" id="SAWY01000018">
    <property type="protein sequence ID" value="TPH15862.1"/>
    <property type="molecule type" value="Genomic_DNA"/>
</dbReference>
<dbReference type="Proteomes" id="UP000315303">
    <property type="component" value="Unassembled WGS sequence"/>
</dbReference>
<gene>
    <name evidence="1" type="ORF">EPA86_07795</name>
</gene>
<protein>
    <recommendedName>
        <fullName evidence="3">Uracil-DNA glycosylase-like domain-containing protein</fullName>
    </recommendedName>
</protein>
<reference evidence="1 2" key="1">
    <citation type="submission" date="2019-01" db="EMBL/GenBank/DDBJ databases">
        <title>Litorilituus lipolytica sp. nov., isolated from intertidal sand of the Yellow Sea in China.</title>
        <authorList>
            <person name="Liu A."/>
        </authorList>
    </citation>
    <scope>NUCLEOTIDE SEQUENCE [LARGE SCALE GENOMIC DNA]</scope>
    <source>
        <strain evidence="1 2">RZ04</strain>
    </source>
</reference>
<name>A0A502KW62_9GAMM</name>
<keyword evidence="2" id="KW-1185">Reference proteome</keyword>
<comment type="caution">
    <text evidence="1">The sequence shown here is derived from an EMBL/GenBank/DDBJ whole genome shotgun (WGS) entry which is preliminary data.</text>
</comment>
<accession>A0A502KW62</accession>
<evidence type="ECO:0008006" key="3">
    <source>
        <dbReference type="Google" id="ProtNLM"/>
    </source>
</evidence>
<sequence length="247" mass="29266">MNEQLTNLYKAHWTTLLSNAAVLNNKNSKLQPSYPLLIKVNEKYENAKIKVMVVGQETDKWHGLLVKNNLSIDDLMNCYLRYFQNVLIGKHKEINRRAFWNRKNFKYFKGRLEREFGKENIGFVWSNLSKIGKNSRGKVTEEINHLETESFSVHLQEIEILKPDIIIFNTGNNRDHLLKERFEVNLLYAGYSTSKKEIAQVLFPEQYHHIISYRTFHPNARIHGKTRKDRNRYIADQIIKNFNNLNK</sequence>
<dbReference type="OrthoDB" id="6608549at2"/>
<organism evidence="1 2">
    <name type="scientific">Litorilituus lipolyticus</name>
    <dbReference type="NCBI Taxonomy" id="2491017"/>
    <lineage>
        <taxon>Bacteria</taxon>
        <taxon>Pseudomonadati</taxon>
        <taxon>Pseudomonadota</taxon>
        <taxon>Gammaproteobacteria</taxon>
        <taxon>Alteromonadales</taxon>
        <taxon>Colwelliaceae</taxon>
        <taxon>Litorilituus</taxon>
    </lineage>
</organism>
<proteinExistence type="predicted"/>
<dbReference type="RefSeq" id="WP_140602872.1">
    <property type="nucleotide sequence ID" value="NZ_SAWY01000018.1"/>
</dbReference>
<dbReference type="AlphaFoldDB" id="A0A502KW62"/>
<evidence type="ECO:0000313" key="2">
    <source>
        <dbReference type="Proteomes" id="UP000315303"/>
    </source>
</evidence>